<evidence type="ECO:0000259" key="9">
    <source>
        <dbReference type="PROSITE" id="PS50110"/>
    </source>
</evidence>
<evidence type="ECO:0000256" key="5">
    <source>
        <dbReference type="ARBA" id="ARBA00023125"/>
    </source>
</evidence>
<evidence type="ECO:0000259" key="8">
    <source>
        <dbReference type="PROSITE" id="PS50043"/>
    </source>
</evidence>
<dbReference type="GO" id="GO:0006355">
    <property type="term" value="P:regulation of DNA-templated transcription"/>
    <property type="evidence" value="ECO:0007669"/>
    <property type="project" value="InterPro"/>
</dbReference>
<dbReference type="PRINTS" id="PR00038">
    <property type="entry name" value="HTHLUXR"/>
</dbReference>
<dbReference type="InterPro" id="IPR039420">
    <property type="entry name" value="WalR-like"/>
</dbReference>
<evidence type="ECO:0000313" key="12">
    <source>
        <dbReference type="Proteomes" id="UP000435910"/>
    </source>
</evidence>
<dbReference type="PROSITE" id="PS50110">
    <property type="entry name" value="RESPONSE_REGULATORY"/>
    <property type="match status" value="1"/>
</dbReference>
<evidence type="ECO:0000256" key="6">
    <source>
        <dbReference type="ARBA" id="ARBA00023163"/>
    </source>
</evidence>
<feature type="domain" description="Response regulatory" evidence="9">
    <location>
        <begin position="5"/>
        <end position="121"/>
    </location>
</feature>
<proteinExistence type="predicted"/>
<accession>A0A1Y0YFK5</accession>
<feature type="domain" description="HTH luxR-type" evidence="8">
    <location>
        <begin position="144"/>
        <end position="209"/>
    </location>
</feature>
<evidence type="ECO:0000313" key="10">
    <source>
        <dbReference type="EMBL" id="QPR72435.1"/>
    </source>
</evidence>
<dbReference type="SMART" id="SM00421">
    <property type="entry name" value="HTH_LUXR"/>
    <property type="match status" value="1"/>
</dbReference>
<dbReference type="RefSeq" id="WP_003180099.1">
    <property type="nucleotide sequence ID" value="NZ_BEXU01000023.1"/>
</dbReference>
<dbReference type="GeneID" id="92862423"/>
<dbReference type="PROSITE" id="PS50043">
    <property type="entry name" value="HTH_LUXR_2"/>
    <property type="match status" value="1"/>
</dbReference>
<dbReference type="PANTHER" id="PTHR43214:SF43">
    <property type="entry name" value="TWO-COMPONENT RESPONSE REGULATOR"/>
    <property type="match status" value="1"/>
</dbReference>
<dbReference type="SMART" id="SM00448">
    <property type="entry name" value="REC"/>
    <property type="match status" value="1"/>
</dbReference>
<evidence type="ECO:0000256" key="1">
    <source>
        <dbReference type="ARBA" id="ARBA00004496"/>
    </source>
</evidence>
<dbReference type="EMBL" id="NILC01000021">
    <property type="protein sequence ID" value="TWL28581.1"/>
    <property type="molecule type" value="Genomic_DNA"/>
</dbReference>
<dbReference type="EMBL" id="CP065647">
    <property type="protein sequence ID" value="QPR72435.1"/>
    <property type="molecule type" value="Genomic_DNA"/>
</dbReference>
<comment type="subcellular location">
    <subcellularLocation>
        <location evidence="1">Cytoplasm</location>
    </subcellularLocation>
</comment>
<dbReference type="GO" id="GO:0003677">
    <property type="term" value="F:DNA binding"/>
    <property type="evidence" value="ECO:0007669"/>
    <property type="project" value="UniProtKB-KW"/>
</dbReference>
<dbReference type="InterPro" id="IPR016032">
    <property type="entry name" value="Sig_transdc_resp-reg_C-effctor"/>
</dbReference>
<dbReference type="AlphaFoldDB" id="A0A1Y0YFK5"/>
<keyword evidence="3 7" id="KW-0597">Phosphoprotein</keyword>
<dbReference type="PROSITE" id="PS00622">
    <property type="entry name" value="HTH_LUXR_1"/>
    <property type="match status" value="1"/>
</dbReference>
<name>A0A1Y0YFK5_BACLI</name>
<keyword evidence="6" id="KW-0804">Transcription</keyword>
<gene>
    <name evidence="11" type="ORF">CHCC16736_3183</name>
    <name evidence="10" type="ORF">I6G80_21940</name>
</gene>
<dbReference type="PANTHER" id="PTHR43214">
    <property type="entry name" value="TWO-COMPONENT RESPONSE REGULATOR"/>
    <property type="match status" value="1"/>
</dbReference>
<evidence type="ECO:0000256" key="4">
    <source>
        <dbReference type="ARBA" id="ARBA00023015"/>
    </source>
</evidence>
<dbReference type="SUPFAM" id="SSF46894">
    <property type="entry name" value="C-terminal effector domain of the bipartite response regulators"/>
    <property type="match status" value="1"/>
</dbReference>
<dbReference type="InterPro" id="IPR001789">
    <property type="entry name" value="Sig_transdc_resp-reg_receiver"/>
</dbReference>
<protein>
    <submittedName>
        <fullName evidence="10">Response regulator transcription factor</fullName>
    </submittedName>
    <submittedName>
        <fullName evidence="11">Transcriptional regulatory protein LiaR</fullName>
    </submittedName>
</protein>
<dbReference type="Pfam" id="PF00196">
    <property type="entry name" value="GerE"/>
    <property type="match status" value="1"/>
</dbReference>
<dbReference type="InterPro" id="IPR011006">
    <property type="entry name" value="CheY-like_superfamily"/>
</dbReference>
<dbReference type="OMA" id="DHPMWRD"/>
<keyword evidence="2" id="KW-0963">Cytoplasm</keyword>
<evidence type="ECO:0000313" key="13">
    <source>
        <dbReference type="Proteomes" id="UP000595038"/>
    </source>
</evidence>
<evidence type="ECO:0000256" key="2">
    <source>
        <dbReference type="ARBA" id="ARBA00022490"/>
    </source>
</evidence>
<dbReference type="CDD" id="cd17535">
    <property type="entry name" value="REC_NarL-like"/>
    <property type="match status" value="1"/>
</dbReference>
<evidence type="ECO:0000256" key="7">
    <source>
        <dbReference type="PROSITE-ProRule" id="PRU00169"/>
    </source>
</evidence>
<reference evidence="10 13" key="2">
    <citation type="submission" date="2020-12" db="EMBL/GenBank/DDBJ databases">
        <title>FDA dAtabase for Regulatory Grade micrObial Sequences (FDA-ARGOS): Supporting development and validation of Infectious Disease Dx tests.</title>
        <authorList>
            <person name="Nelson B."/>
            <person name="Plummer A."/>
            <person name="Tallon L."/>
            <person name="Sadzewicz L."/>
            <person name="Zhao X."/>
            <person name="Boylan J."/>
            <person name="Ott S."/>
            <person name="Bowen H."/>
            <person name="Vavikolanu K."/>
            <person name="Mehta A."/>
            <person name="Aluvathingal J."/>
            <person name="Nadendla S."/>
            <person name="Myers T."/>
            <person name="Yan Y."/>
            <person name="Sichtig H."/>
        </authorList>
    </citation>
    <scope>NUCLEOTIDE SEQUENCE [LARGE SCALE GENOMIC DNA]</scope>
    <source>
        <strain evidence="10 13">FDAARGOS_923</strain>
    </source>
</reference>
<keyword evidence="5" id="KW-0238">DNA-binding</keyword>
<sequence>MEKVKIIIADDHHIVRKGLLFFFKTKSDFDVIGEASTGIEALDVLRKREADIVLMDLSMPDMDGIEATKRIKKEYPSVKVIALTSYADESYVIPAIQAGACAYQLKDAEPDELVETIRAVYGGRYSLDPNIMSHVFHHVSQADEKEKIHQLTNREKDVLLEITKGKSNKEIAASLFISEKTVKTHVSNLLSKLGLSDRTQAALFAVKHGLQQNDGRG</sequence>
<dbReference type="Pfam" id="PF00072">
    <property type="entry name" value="Response_reg"/>
    <property type="match status" value="1"/>
</dbReference>
<reference evidence="11 12" key="1">
    <citation type="submission" date="2019-06" db="EMBL/GenBank/DDBJ databases">
        <title>Genome sequence analysis of &gt;100 Bacillus licheniformis strains suggests intrinsic resistance to this species.</title>
        <authorList>
            <person name="Wels M."/>
            <person name="Siezen R.J."/>
            <person name="Johansen E."/>
            <person name="Stuer-Lauridsen B."/>
            <person name="Bjerre K."/>
            <person name="Nielsen B.K.K."/>
        </authorList>
    </citation>
    <scope>NUCLEOTIDE SEQUENCE [LARGE SCALE GENOMIC DNA]</scope>
    <source>
        <strain evidence="11 12">BAC-16736</strain>
    </source>
</reference>
<evidence type="ECO:0000256" key="3">
    <source>
        <dbReference type="ARBA" id="ARBA00022553"/>
    </source>
</evidence>
<dbReference type="CDD" id="cd06170">
    <property type="entry name" value="LuxR_C_like"/>
    <property type="match status" value="1"/>
</dbReference>
<dbReference type="GO" id="GO:0005737">
    <property type="term" value="C:cytoplasm"/>
    <property type="evidence" value="ECO:0007669"/>
    <property type="project" value="UniProtKB-SubCell"/>
</dbReference>
<dbReference type="Gene3D" id="3.40.50.2300">
    <property type="match status" value="1"/>
</dbReference>
<dbReference type="Proteomes" id="UP000595038">
    <property type="component" value="Chromosome"/>
</dbReference>
<dbReference type="InterPro" id="IPR058245">
    <property type="entry name" value="NreC/VraR/RcsB-like_REC"/>
</dbReference>
<dbReference type="InterPro" id="IPR000792">
    <property type="entry name" value="Tscrpt_reg_LuxR_C"/>
</dbReference>
<dbReference type="Proteomes" id="UP000435910">
    <property type="component" value="Unassembled WGS sequence"/>
</dbReference>
<feature type="modified residue" description="4-aspartylphosphate" evidence="7">
    <location>
        <position position="56"/>
    </location>
</feature>
<evidence type="ECO:0000313" key="11">
    <source>
        <dbReference type="EMBL" id="TWL28581.1"/>
    </source>
</evidence>
<organism evidence="11 12">
    <name type="scientific">Bacillus licheniformis</name>
    <dbReference type="NCBI Taxonomy" id="1402"/>
    <lineage>
        <taxon>Bacteria</taxon>
        <taxon>Bacillati</taxon>
        <taxon>Bacillota</taxon>
        <taxon>Bacilli</taxon>
        <taxon>Bacillales</taxon>
        <taxon>Bacillaceae</taxon>
        <taxon>Bacillus</taxon>
    </lineage>
</organism>
<dbReference type="GO" id="GO:0000160">
    <property type="term" value="P:phosphorelay signal transduction system"/>
    <property type="evidence" value="ECO:0007669"/>
    <property type="project" value="InterPro"/>
</dbReference>
<keyword evidence="4" id="KW-0805">Transcription regulation</keyword>
<dbReference type="SUPFAM" id="SSF52172">
    <property type="entry name" value="CheY-like"/>
    <property type="match status" value="1"/>
</dbReference>